<dbReference type="KEGG" id="pdio:PDMSB3_0710"/>
<dbReference type="AlphaFoldDB" id="A0A5Q4Z1N3"/>
<evidence type="ECO:0000313" key="3">
    <source>
        <dbReference type="Proteomes" id="UP000325811"/>
    </source>
</evidence>
<accession>A0A5Q4Z1N3</accession>
<keyword evidence="3" id="KW-1185">Reference proteome</keyword>
<sequence length="79" mass="7385">MGAAAPLAVAAVVAAGALAPVASAAAGMLAPIGVLEKVLEGNGGRDGTPVDDVLVAAGLRGGVCGSRAMLTLVCLFAVA</sequence>
<proteinExistence type="predicted"/>
<feature type="chain" id="PRO_5024969178" evidence="1">
    <location>
        <begin position="25"/>
        <end position="79"/>
    </location>
</feature>
<evidence type="ECO:0000313" key="2">
    <source>
        <dbReference type="EMBL" id="VVD27172.1"/>
    </source>
</evidence>
<name>A0A5Q4Z1N3_9BURK</name>
<gene>
    <name evidence="2" type="ORF">PDMSB3_0710</name>
</gene>
<organism evidence="2 3">
    <name type="scientific">Paraburkholderia dioscoreae</name>
    <dbReference type="NCBI Taxonomy" id="2604047"/>
    <lineage>
        <taxon>Bacteria</taxon>
        <taxon>Pseudomonadati</taxon>
        <taxon>Pseudomonadota</taxon>
        <taxon>Betaproteobacteria</taxon>
        <taxon>Burkholderiales</taxon>
        <taxon>Burkholderiaceae</taxon>
        <taxon>Paraburkholderia</taxon>
    </lineage>
</organism>
<dbReference type="Proteomes" id="UP000325811">
    <property type="component" value="Chromosome I"/>
</dbReference>
<keyword evidence="1" id="KW-0732">Signal</keyword>
<protein>
    <submittedName>
        <fullName evidence="2">Uncharacterized protein</fullName>
    </submittedName>
</protein>
<feature type="signal peptide" evidence="1">
    <location>
        <begin position="1"/>
        <end position="24"/>
    </location>
</feature>
<dbReference type="EMBL" id="LR699553">
    <property type="protein sequence ID" value="VVD27172.1"/>
    <property type="molecule type" value="Genomic_DNA"/>
</dbReference>
<evidence type="ECO:0000256" key="1">
    <source>
        <dbReference type="SAM" id="SignalP"/>
    </source>
</evidence>
<reference evidence="2 3" key="1">
    <citation type="submission" date="2019-08" db="EMBL/GenBank/DDBJ databases">
        <authorList>
            <person name="Herpell B J."/>
        </authorList>
    </citation>
    <scope>NUCLEOTIDE SEQUENCE [LARGE SCALE GENOMIC DNA]</scope>
    <source>
        <strain evidence="3">Msb3</strain>
    </source>
</reference>